<evidence type="ECO:0000313" key="9">
    <source>
        <dbReference type="Proteomes" id="UP000565572"/>
    </source>
</evidence>
<dbReference type="AlphaFoldDB" id="A0A7W5P5U6"/>
<keyword evidence="6" id="KW-0067">ATP-binding</keyword>
<name>A0A7W5P5U6_9ACTN</name>
<dbReference type="EC" id="2.7.11.1" evidence="1"/>
<dbReference type="Gene3D" id="1.10.510.10">
    <property type="entry name" value="Transferase(Phosphotransferase) domain 1"/>
    <property type="match status" value="1"/>
</dbReference>
<keyword evidence="2 8" id="KW-0723">Serine/threonine-protein kinase</keyword>
<feature type="domain" description="Protein kinase" evidence="7">
    <location>
        <begin position="32"/>
        <end position="286"/>
    </location>
</feature>
<sequence length="286" mass="30604">MTVEQRTSTTEVDDDGDPVWVVAEGAPLVPDVQAWRRLGVGGRCEAWLGWCGLLWAPVVVKLPRPHQVDHPRARASLGREVRALEGILHPHLPHLYRHDLGAGLPYVVQEHVGGSDLDDLLARRRIPAGAAALLGSQLLSALLPLHARGVAHLDVTPANVVVRDGHAVLIDLGSSRRLGSRQPAGRPVGTLGYASPEMEACEPVSAAMDVYGVGAVLRETLARRWPGPGSAALADAVERLTAPDPSTRPSVRAALDLVARCLPRQRPAWPGWARPTDPPIRSAEAL</sequence>
<keyword evidence="5 8" id="KW-0418">Kinase</keyword>
<evidence type="ECO:0000256" key="3">
    <source>
        <dbReference type="ARBA" id="ARBA00022679"/>
    </source>
</evidence>
<dbReference type="Pfam" id="PF00069">
    <property type="entry name" value="Pkinase"/>
    <property type="match status" value="1"/>
</dbReference>
<gene>
    <name evidence="8" type="ORF">FHX39_000616</name>
</gene>
<evidence type="ECO:0000256" key="6">
    <source>
        <dbReference type="ARBA" id="ARBA00022840"/>
    </source>
</evidence>
<evidence type="ECO:0000256" key="4">
    <source>
        <dbReference type="ARBA" id="ARBA00022741"/>
    </source>
</evidence>
<evidence type="ECO:0000256" key="2">
    <source>
        <dbReference type="ARBA" id="ARBA00022527"/>
    </source>
</evidence>
<protein>
    <recommendedName>
        <fullName evidence="1">non-specific serine/threonine protein kinase</fullName>
        <ecNumber evidence="1">2.7.11.1</ecNumber>
    </recommendedName>
</protein>
<dbReference type="InterPro" id="IPR011009">
    <property type="entry name" value="Kinase-like_dom_sf"/>
</dbReference>
<comment type="caution">
    <text evidence="8">The sequence shown here is derived from an EMBL/GenBank/DDBJ whole genome shotgun (WGS) entry which is preliminary data.</text>
</comment>
<reference evidence="8 9" key="1">
    <citation type="submission" date="2020-08" db="EMBL/GenBank/DDBJ databases">
        <title>Sequencing the genomes of 1000 actinobacteria strains.</title>
        <authorList>
            <person name="Klenk H.-P."/>
        </authorList>
    </citation>
    <scope>NUCLEOTIDE SEQUENCE [LARGE SCALE GENOMIC DNA]</scope>
    <source>
        <strain evidence="8 9">DSM 11053</strain>
    </source>
</reference>
<dbReference type="CDD" id="cd14014">
    <property type="entry name" value="STKc_PknB_like"/>
    <property type="match status" value="1"/>
</dbReference>
<dbReference type="PANTHER" id="PTHR43289:SF6">
    <property type="entry name" value="SERINE_THREONINE-PROTEIN KINASE NEKL-3"/>
    <property type="match status" value="1"/>
</dbReference>
<evidence type="ECO:0000313" key="8">
    <source>
        <dbReference type="EMBL" id="MBB3325672.1"/>
    </source>
</evidence>
<dbReference type="EMBL" id="JACHZG010000001">
    <property type="protein sequence ID" value="MBB3325672.1"/>
    <property type="molecule type" value="Genomic_DNA"/>
</dbReference>
<keyword evidence="9" id="KW-1185">Reference proteome</keyword>
<evidence type="ECO:0000256" key="5">
    <source>
        <dbReference type="ARBA" id="ARBA00022777"/>
    </source>
</evidence>
<dbReference type="SUPFAM" id="SSF56112">
    <property type="entry name" value="Protein kinase-like (PK-like)"/>
    <property type="match status" value="1"/>
</dbReference>
<dbReference type="GO" id="GO:0004674">
    <property type="term" value="F:protein serine/threonine kinase activity"/>
    <property type="evidence" value="ECO:0007669"/>
    <property type="project" value="UniProtKB-KW"/>
</dbReference>
<keyword evidence="4" id="KW-0547">Nucleotide-binding</keyword>
<organism evidence="8 9">
    <name type="scientific">Microlunatus antarcticus</name>
    <dbReference type="NCBI Taxonomy" id="53388"/>
    <lineage>
        <taxon>Bacteria</taxon>
        <taxon>Bacillati</taxon>
        <taxon>Actinomycetota</taxon>
        <taxon>Actinomycetes</taxon>
        <taxon>Propionibacteriales</taxon>
        <taxon>Propionibacteriaceae</taxon>
        <taxon>Microlunatus</taxon>
    </lineage>
</organism>
<dbReference type="RefSeq" id="WP_183336717.1">
    <property type="nucleotide sequence ID" value="NZ_JACHZG010000001.1"/>
</dbReference>
<dbReference type="PROSITE" id="PS50011">
    <property type="entry name" value="PROTEIN_KINASE_DOM"/>
    <property type="match status" value="1"/>
</dbReference>
<dbReference type="Gene3D" id="3.30.200.20">
    <property type="entry name" value="Phosphorylase Kinase, domain 1"/>
    <property type="match status" value="1"/>
</dbReference>
<dbReference type="PANTHER" id="PTHR43289">
    <property type="entry name" value="MITOGEN-ACTIVATED PROTEIN KINASE KINASE KINASE 20-RELATED"/>
    <property type="match status" value="1"/>
</dbReference>
<dbReference type="GO" id="GO:0005524">
    <property type="term" value="F:ATP binding"/>
    <property type="evidence" value="ECO:0007669"/>
    <property type="project" value="UniProtKB-KW"/>
</dbReference>
<evidence type="ECO:0000256" key="1">
    <source>
        <dbReference type="ARBA" id="ARBA00012513"/>
    </source>
</evidence>
<dbReference type="InterPro" id="IPR000719">
    <property type="entry name" value="Prot_kinase_dom"/>
</dbReference>
<evidence type="ECO:0000259" key="7">
    <source>
        <dbReference type="PROSITE" id="PS50011"/>
    </source>
</evidence>
<keyword evidence="3" id="KW-0808">Transferase</keyword>
<accession>A0A7W5P5U6</accession>
<dbReference type="Proteomes" id="UP000565572">
    <property type="component" value="Unassembled WGS sequence"/>
</dbReference>
<proteinExistence type="predicted"/>